<evidence type="ECO:0000256" key="5">
    <source>
        <dbReference type="ARBA" id="ARBA00023136"/>
    </source>
</evidence>
<dbReference type="InterPro" id="IPR039426">
    <property type="entry name" value="TonB-dep_rcpt-like"/>
</dbReference>
<reference evidence="9 10" key="1">
    <citation type="submission" date="2016-11" db="EMBL/GenBank/DDBJ databases">
        <authorList>
            <person name="Jaros S."/>
            <person name="Januszkiewicz K."/>
            <person name="Wedrychowicz H."/>
        </authorList>
    </citation>
    <scope>NUCLEOTIDE SEQUENCE [LARGE SCALE GENOMIC DNA]</scope>
    <source>
        <strain evidence="9 10">DSM 21986</strain>
    </source>
</reference>
<evidence type="ECO:0000313" key="10">
    <source>
        <dbReference type="Proteomes" id="UP000184041"/>
    </source>
</evidence>
<dbReference type="InterPro" id="IPR008969">
    <property type="entry name" value="CarboxyPept-like_regulatory"/>
</dbReference>
<dbReference type="Gene3D" id="2.170.130.10">
    <property type="entry name" value="TonB-dependent receptor, plug domain"/>
    <property type="match status" value="1"/>
</dbReference>
<dbReference type="STRING" id="1194090.SAMN05443144_11220"/>
<dbReference type="OrthoDB" id="9768177at2"/>
<evidence type="ECO:0000256" key="4">
    <source>
        <dbReference type="ARBA" id="ARBA00022692"/>
    </source>
</evidence>
<dbReference type="Pfam" id="PF07715">
    <property type="entry name" value="Plug"/>
    <property type="match status" value="1"/>
</dbReference>
<comment type="similarity">
    <text evidence="7">Belongs to the TonB-dependent receptor family.</text>
</comment>
<name>A0A1M5DSD3_9BACT</name>
<dbReference type="NCBIfam" id="TIGR04056">
    <property type="entry name" value="OMP_RagA_SusC"/>
    <property type="match status" value="1"/>
</dbReference>
<dbReference type="RefSeq" id="WP_073064374.1">
    <property type="nucleotide sequence ID" value="NZ_FQUS01000012.1"/>
</dbReference>
<dbReference type="Gene3D" id="2.60.40.1120">
    <property type="entry name" value="Carboxypeptidase-like, regulatory domain"/>
    <property type="match status" value="1"/>
</dbReference>
<dbReference type="Proteomes" id="UP000184041">
    <property type="component" value="Unassembled WGS sequence"/>
</dbReference>
<dbReference type="SUPFAM" id="SSF49464">
    <property type="entry name" value="Carboxypeptidase regulatory domain-like"/>
    <property type="match status" value="1"/>
</dbReference>
<dbReference type="InterPro" id="IPR023997">
    <property type="entry name" value="TonB-dep_OMP_SusC/RagA_CS"/>
</dbReference>
<dbReference type="AlphaFoldDB" id="A0A1M5DSD3"/>
<evidence type="ECO:0000256" key="7">
    <source>
        <dbReference type="PROSITE-ProRule" id="PRU01360"/>
    </source>
</evidence>
<dbReference type="InterPro" id="IPR036942">
    <property type="entry name" value="Beta-barrel_TonB_sf"/>
</dbReference>
<dbReference type="SUPFAM" id="SSF56935">
    <property type="entry name" value="Porins"/>
    <property type="match status" value="1"/>
</dbReference>
<organism evidence="9 10">
    <name type="scientific">Fodinibius roseus</name>
    <dbReference type="NCBI Taxonomy" id="1194090"/>
    <lineage>
        <taxon>Bacteria</taxon>
        <taxon>Pseudomonadati</taxon>
        <taxon>Balneolota</taxon>
        <taxon>Balneolia</taxon>
        <taxon>Balneolales</taxon>
        <taxon>Balneolaceae</taxon>
        <taxon>Fodinibius</taxon>
    </lineage>
</organism>
<evidence type="ECO:0000256" key="6">
    <source>
        <dbReference type="ARBA" id="ARBA00023237"/>
    </source>
</evidence>
<evidence type="ECO:0000256" key="1">
    <source>
        <dbReference type="ARBA" id="ARBA00004571"/>
    </source>
</evidence>
<evidence type="ECO:0000256" key="2">
    <source>
        <dbReference type="ARBA" id="ARBA00022448"/>
    </source>
</evidence>
<dbReference type="Gene3D" id="2.40.170.20">
    <property type="entry name" value="TonB-dependent receptor, beta-barrel domain"/>
    <property type="match status" value="1"/>
</dbReference>
<dbReference type="InterPro" id="IPR012910">
    <property type="entry name" value="Plug_dom"/>
</dbReference>
<comment type="subcellular location">
    <subcellularLocation>
        <location evidence="1 7">Cell outer membrane</location>
        <topology evidence="1 7">Multi-pass membrane protein</topology>
    </subcellularLocation>
</comment>
<keyword evidence="6 7" id="KW-0998">Cell outer membrane</keyword>
<dbReference type="NCBIfam" id="TIGR04057">
    <property type="entry name" value="SusC_RagA_signa"/>
    <property type="match status" value="1"/>
</dbReference>
<accession>A0A1M5DSD3</accession>
<dbReference type="PROSITE" id="PS52016">
    <property type="entry name" value="TONB_DEPENDENT_REC_3"/>
    <property type="match status" value="1"/>
</dbReference>
<proteinExistence type="inferred from homology"/>
<evidence type="ECO:0000259" key="8">
    <source>
        <dbReference type="Pfam" id="PF07715"/>
    </source>
</evidence>
<keyword evidence="10" id="KW-1185">Reference proteome</keyword>
<dbReference type="Pfam" id="PF13715">
    <property type="entry name" value="CarbopepD_reg_2"/>
    <property type="match status" value="1"/>
</dbReference>
<gene>
    <name evidence="9" type="ORF">SAMN05443144_11220</name>
</gene>
<protein>
    <submittedName>
        <fullName evidence="9">TonB-linked outer membrane protein, SusC/RagA family</fullName>
    </submittedName>
</protein>
<keyword evidence="2 7" id="KW-0813">Transport</keyword>
<dbReference type="InterPro" id="IPR037066">
    <property type="entry name" value="Plug_dom_sf"/>
</dbReference>
<feature type="domain" description="TonB-dependent receptor plug" evidence="8">
    <location>
        <begin position="228"/>
        <end position="347"/>
    </location>
</feature>
<sequence>MNKLRLSIILVITFLAVHVANVELLAQDQQQSQLLVNNNNSTDNILQWNTDQVSLADLLSRLEERFSVTFLYDHQTVTDKFVSRSKAGLSGNPGPELSRILQELGLAYDEIHEGIFLLMPRHLPLDKAFLMQMVSGTVTDAQSGETLPGVNVLVKGTSTGTSTDSDGSFELNVESLQDTLIFSFVGYQTRDVPIEGRETIDVQMRPQAVEGDEVVITAFGMERERKALGYSTQEVSGDELGNVGETNFVSSLKGKVSGVSISESPTPGGSTGIIIRGANSISGNNQPLIVVDGIPIDNQNLDSPGLFGGIDYGDGIGNINAEDIKNINILKGPNAAAMYGARAANGAVIITTKSGRGQTRGVGLSYSSNISLQQLSVFPTFQNKWAGGYDDNTSAYGTTTYNGQEYLLYPSWLLDQWGPAMDGREVILQKMPELGPVPLSPQPIDNIKNFFDTGMTFTNTLAYSGGSETTSFRISASDLSNSGIVPKSTFDRNSVNLRIIADITDRLSIDGKANYIRQEGHNRPELAATFRNPFQNVILMPRFVDLDWLKDYKTDTGEYVNWKNSYPMNPYWVINELTNDDSRNRIIGFISAEYDFTNWLNLKVRTGTDTYTDERASRTSVGTPGTLNGAVENNTFNVQENNSDFMLTANGNLTEDFTGTLSLGGNHLYSETEITGNRGENLNVSGLYHISNARQVTPRYWLSRKEINSLYTMGQIVYKNFLFLDLTARNDWSSTLGEDNNSFFYPSASLSFAFTDALDMDSDLLTFGKLRASYAETGVDADPYLTNYGYNISSSSFGGQNFASIQGSIPLTNLKNELTTSYEFGTDLRFFNNNLGIDFTYYNSSTTNQILPVDISSTTGFSQRIINAGEIQNKGVEVLINATPIQLQDFQWNLKLNFSKNSSEVVSLASGVDSHILISSFGANIEARPGEPFGNIIGYEYKRNEQGQKVVTSDGAPQRADEQTILGNIQPDWLGGITNTFRYKGLSLSALIDIRQGGEVYSYSKYDQMAKGTGKFTEDRGNLVVDGVVKNPDGSYSPNTTEVVSHRYYAQRAWGNIGEEFVIDGSYIALREASVRYSFQPAFLSNTPLVAFDISLVGKNIFYIDRADEFEVMGITPESAYSRSAPAQGYEARNMPLPRSLAINVNLQF</sequence>
<keyword evidence="3 7" id="KW-1134">Transmembrane beta strand</keyword>
<dbReference type="EMBL" id="FQUS01000012">
    <property type="protein sequence ID" value="SHF69893.1"/>
    <property type="molecule type" value="Genomic_DNA"/>
</dbReference>
<dbReference type="GO" id="GO:0009279">
    <property type="term" value="C:cell outer membrane"/>
    <property type="evidence" value="ECO:0007669"/>
    <property type="project" value="UniProtKB-SubCell"/>
</dbReference>
<evidence type="ECO:0000313" key="9">
    <source>
        <dbReference type="EMBL" id="SHF69893.1"/>
    </source>
</evidence>
<keyword evidence="5 7" id="KW-0472">Membrane</keyword>
<dbReference type="InterPro" id="IPR023996">
    <property type="entry name" value="TonB-dep_OMP_SusC/RagA"/>
</dbReference>
<keyword evidence="4 7" id="KW-0812">Transmembrane</keyword>
<evidence type="ECO:0000256" key="3">
    <source>
        <dbReference type="ARBA" id="ARBA00022452"/>
    </source>
</evidence>